<feature type="domain" description="DUF4124" evidence="3">
    <location>
        <begin position="15"/>
        <end position="65"/>
    </location>
</feature>
<feature type="compositionally biased region" description="Basic and acidic residues" evidence="1">
    <location>
        <begin position="193"/>
        <end position="204"/>
    </location>
</feature>
<dbReference type="Pfam" id="PF13511">
    <property type="entry name" value="DUF4124"/>
    <property type="match status" value="1"/>
</dbReference>
<feature type="chain" id="PRO_5035173325" description="DUF4124 domain-containing protein" evidence="2">
    <location>
        <begin position="24"/>
        <end position="219"/>
    </location>
</feature>
<keyword evidence="2" id="KW-0732">Signal</keyword>
<proteinExistence type="predicted"/>
<feature type="signal peptide" evidence="2">
    <location>
        <begin position="1"/>
        <end position="23"/>
    </location>
</feature>
<protein>
    <recommendedName>
        <fullName evidence="3">DUF4124 domain-containing protein</fullName>
    </recommendedName>
</protein>
<accession>A0A809R248</accession>
<evidence type="ECO:0000259" key="3">
    <source>
        <dbReference type="Pfam" id="PF13511"/>
    </source>
</evidence>
<sequence length="219" mass="23564">MDPHPTRLALACLLVLAASPAFPQGQLHKCVDAKGKVSYQDFPCGQAPRIGAPEAPASAKANPAADGAPSPVMRQLDAAVRAAIAARDLPRAKGLAVTAEHWEWIAEAEKTQPAQPAIGRTPADLRAEKGASQECRDARRGYELESRSPEAIEKAKQLMYEACGMEAPAETGVVVGQPVYIQRPHAVPPRPLPRPDRPVDRPSRGQEPARNQRGQLMDR</sequence>
<feature type="region of interest" description="Disordered" evidence="1">
    <location>
        <begin position="184"/>
        <end position="219"/>
    </location>
</feature>
<reference evidence="4" key="1">
    <citation type="journal article" name="DNA Res.">
        <title>The physiological potential of anammox bacteria as revealed by their core genome structure.</title>
        <authorList>
            <person name="Okubo T."/>
            <person name="Toyoda A."/>
            <person name="Fukuhara K."/>
            <person name="Uchiyama I."/>
            <person name="Harigaya Y."/>
            <person name="Kuroiwa M."/>
            <person name="Suzuki T."/>
            <person name="Murakami Y."/>
            <person name="Suwa Y."/>
            <person name="Takami H."/>
        </authorList>
    </citation>
    <scope>NUCLEOTIDE SEQUENCE</scope>
    <source>
        <strain evidence="4">317325-3</strain>
    </source>
</reference>
<feature type="compositionally biased region" description="Low complexity" evidence="1">
    <location>
        <begin position="52"/>
        <end position="69"/>
    </location>
</feature>
<gene>
    <name evidence="4" type="ORF">DSYM_15070</name>
</gene>
<dbReference type="InterPro" id="IPR025392">
    <property type="entry name" value="DUF4124"/>
</dbReference>
<dbReference type="Proteomes" id="UP000662914">
    <property type="component" value="Chromosome"/>
</dbReference>
<dbReference type="AlphaFoldDB" id="A0A809R248"/>
<evidence type="ECO:0000313" key="4">
    <source>
        <dbReference type="EMBL" id="BBO20808.1"/>
    </source>
</evidence>
<evidence type="ECO:0000256" key="1">
    <source>
        <dbReference type="SAM" id="MobiDB-lite"/>
    </source>
</evidence>
<feature type="region of interest" description="Disordered" evidence="1">
    <location>
        <begin position="50"/>
        <end position="70"/>
    </location>
</feature>
<dbReference type="KEGG" id="ddz:DSYM_15070"/>
<evidence type="ECO:0000256" key="2">
    <source>
        <dbReference type="SAM" id="SignalP"/>
    </source>
</evidence>
<organism evidence="4 5">
    <name type="scientific">Candidatus Desulfobacillus denitrificans</name>
    <dbReference type="NCBI Taxonomy" id="2608985"/>
    <lineage>
        <taxon>Bacteria</taxon>
        <taxon>Pseudomonadati</taxon>
        <taxon>Pseudomonadota</taxon>
        <taxon>Betaproteobacteria</taxon>
        <taxon>Candidatus Desulfobacillus</taxon>
    </lineage>
</organism>
<dbReference type="EMBL" id="AP021857">
    <property type="protein sequence ID" value="BBO20808.1"/>
    <property type="molecule type" value="Genomic_DNA"/>
</dbReference>
<evidence type="ECO:0000313" key="5">
    <source>
        <dbReference type="Proteomes" id="UP000662914"/>
    </source>
</evidence>
<name>A0A809R248_9PROT</name>